<dbReference type="PANTHER" id="PTHR43685">
    <property type="entry name" value="GLYCOSYLTRANSFERASE"/>
    <property type="match status" value="1"/>
</dbReference>
<evidence type="ECO:0000313" key="3">
    <source>
        <dbReference type="Proteomes" id="UP000027471"/>
    </source>
</evidence>
<protein>
    <recommendedName>
        <fullName evidence="1">Glycosyltransferase 2-like domain-containing protein</fullName>
    </recommendedName>
</protein>
<feature type="domain" description="Glycosyltransferase 2-like" evidence="1">
    <location>
        <begin position="21"/>
        <end position="148"/>
    </location>
</feature>
<dbReference type="SUPFAM" id="SSF53448">
    <property type="entry name" value="Nucleotide-diphospho-sugar transferases"/>
    <property type="match status" value="1"/>
</dbReference>
<dbReference type="eggNOG" id="COG0463">
    <property type="taxonomic scope" value="Bacteria"/>
</dbReference>
<evidence type="ECO:0000313" key="2">
    <source>
        <dbReference type="EMBL" id="KEO59881.1"/>
    </source>
</evidence>
<dbReference type="InterPro" id="IPR029044">
    <property type="entry name" value="Nucleotide-diphossugar_trans"/>
</dbReference>
<name>A0A074JQG4_9RHOB</name>
<keyword evidence="3" id="KW-1185">Reference proteome</keyword>
<dbReference type="Proteomes" id="UP000027471">
    <property type="component" value="Unassembled WGS sequence"/>
</dbReference>
<dbReference type="Pfam" id="PF00535">
    <property type="entry name" value="Glycos_transf_2"/>
    <property type="match status" value="1"/>
</dbReference>
<organism evidence="2 3">
    <name type="scientific">Thioclava indica</name>
    <dbReference type="NCBI Taxonomy" id="1353528"/>
    <lineage>
        <taxon>Bacteria</taxon>
        <taxon>Pseudomonadati</taxon>
        <taxon>Pseudomonadota</taxon>
        <taxon>Alphaproteobacteria</taxon>
        <taxon>Rhodobacterales</taxon>
        <taxon>Paracoccaceae</taxon>
        <taxon>Thioclava</taxon>
    </lineage>
</organism>
<gene>
    <name evidence="2" type="ORF">DT23_15570</name>
</gene>
<dbReference type="EMBL" id="AUNB01000028">
    <property type="protein sequence ID" value="KEO59881.1"/>
    <property type="molecule type" value="Genomic_DNA"/>
</dbReference>
<proteinExistence type="predicted"/>
<accession>A0A074JQG4</accession>
<dbReference type="PANTHER" id="PTHR43685:SF2">
    <property type="entry name" value="GLYCOSYLTRANSFERASE 2-LIKE DOMAIN-CONTAINING PROTEIN"/>
    <property type="match status" value="1"/>
</dbReference>
<dbReference type="InterPro" id="IPR001173">
    <property type="entry name" value="Glyco_trans_2-like"/>
</dbReference>
<comment type="caution">
    <text evidence="2">The sequence shown here is derived from an EMBL/GenBank/DDBJ whole genome shotgun (WGS) entry which is preliminary data.</text>
</comment>
<reference evidence="2 3" key="1">
    <citation type="journal article" date="2015" name="Antonie Van Leeuwenhoek">
        <title>Thioclava indica sp. nov., isolated from surface seawater of the Indian Ocean.</title>
        <authorList>
            <person name="Liu Y."/>
            <person name="Lai Q."/>
            <person name="Du J."/>
            <person name="Xu H."/>
            <person name="Jiang L."/>
            <person name="Shao Z."/>
        </authorList>
    </citation>
    <scope>NUCLEOTIDE SEQUENCE [LARGE SCALE GENOMIC DNA]</scope>
    <source>
        <strain evidence="2 3">DT23-4</strain>
    </source>
</reference>
<dbReference type="AlphaFoldDB" id="A0A074JQG4"/>
<dbReference type="Gene3D" id="3.90.550.10">
    <property type="entry name" value="Spore Coat Polysaccharide Biosynthesis Protein SpsA, Chain A"/>
    <property type="match status" value="1"/>
</dbReference>
<dbReference type="STRING" id="1353528.DT23_15570"/>
<sequence length="426" mass="46997">MHQTHFETADWAKMTAQVTVSIIMANYCAQTYVGAAIASVLRQTMPDFELIIADDASTDGSVSVIRDWMARDSRIVLIETAENQGAAPARNRALDVAQGEWVAVMDSDDLLHPDRLRRMLEAARALDAQMVADDMVFFSDTPNAAGRTLLQPMDLSAPRAFDVTDLISSDLANAPLPPLGYIKPLILRAAIGKLRYDERLVIAEDFDFYLRLLQSGTQAFLLPDPMYLYRRHSASLSYRLSEDALEKMLEAQERFARDADRALHPLLSRRAALLTHMRAFAALVAMLKARRWACAIGQMGRRPRLVFDLLRSFKERGLRRSGDQPERCRMTLGLGADKEPRASMSFPTPPLPGAAWARPVAPAAAALSRLAAAHSLEVTAYGAVGLWALWLLPDWASAQVELAPDDRAGAELPRPDIIGPNGRGVI</sequence>
<dbReference type="InterPro" id="IPR050834">
    <property type="entry name" value="Glycosyltransf_2"/>
</dbReference>
<evidence type="ECO:0000259" key="1">
    <source>
        <dbReference type="Pfam" id="PF00535"/>
    </source>
</evidence>
<dbReference type="CDD" id="cd00761">
    <property type="entry name" value="Glyco_tranf_GTA_type"/>
    <property type="match status" value="1"/>
</dbReference>